<dbReference type="RefSeq" id="WP_062075493.1">
    <property type="nucleotide sequence ID" value="NZ_BBRC01000010.1"/>
</dbReference>
<dbReference type="Proteomes" id="UP000547973">
    <property type="component" value="Unassembled WGS sequence"/>
</dbReference>
<dbReference type="EMBL" id="JACBZO010000002">
    <property type="protein sequence ID" value="NYI42881.1"/>
    <property type="molecule type" value="Genomic_DNA"/>
</dbReference>
<name>A0A7Y9ZGD8_9MICO</name>
<keyword evidence="2" id="KW-1185">Reference proteome</keyword>
<reference evidence="1 2" key="1">
    <citation type="submission" date="2020-07" db="EMBL/GenBank/DDBJ databases">
        <title>Sequencing the genomes of 1000 actinobacteria strains.</title>
        <authorList>
            <person name="Klenk H.-P."/>
        </authorList>
    </citation>
    <scope>NUCLEOTIDE SEQUENCE [LARGE SCALE GENOMIC DNA]</scope>
    <source>
        <strain evidence="1 2">DSM 19970</strain>
    </source>
</reference>
<evidence type="ECO:0000313" key="2">
    <source>
        <dbReference type="Proteomes" id="UP000547973"/>
    </source>
</evidence>
<dbReference type="AlphaFoldDB" id="A0A7Y9ZGD8"/>
<gene>
    <name evidence="1" type="ORF">BKA03_003055</name>
</gene>
<accession>A0A7Y9ZGD8</accession>
<organism evidence="1 2">
    <name type="scientific">Demequina lutea</name>
    <dbReference type="NCBI Taxonomy" id="431489"/>
    <lineage>
        <taxon>Bacteria</taxon>
        <taxon>Bacillati</taxon>
        <taxon>Actinomycetota</taxon>
        <taxon>Actinomycetes</taxon>
        <taxon>Micrococcales</taxon>
        <taxon>Demequinaceae</taxon>
        <taxon>Demequina</taxon>
    </lineage>
</organism>
<evidence type="ECO:0000313" key="1">
    <source>
        <dbReference type="EMBL" id="NYI42881.1"/>
    </source>
</evidence>
<proteinExistence type="predicted"/>
<protein>
    <submittedName>
        <fullName evidence="1">Uncharacterized protein</fullName>
    </submittedName>
</protein>
<comment type="caution">
    <text evidence="1">The sequence shown here is derived from an EMBL/GenBank/DDBJ whole genome shotgun (WGS) entry which is preliminary data.</text>
</comment>
<dbReference type="OrthoDB" id="3260457at2"/>
<sequence>MGEEPALPDVGPATDSQQARQDALSVAVAFVAAMTDTSVPFDQWRAQLRPLVDDTLFRQLGGCDGCGDVDASWFNLGKPTGPGQLSGLPVPVLAVVDVPTSRGTVTVTMTRLSDGAPWLVGRFE</sequence>